<dbReference type="Pfam" id="PF00990">
    <property type="entry name" value="GGDEF"/>
    <property type="match status" value="1"/>
</dbReference>
<dbReference type="CDD" id="cd01949">
    <property type="entry name" value="GGDEF"/>
    <property type="match status" value="1"/>
</dbReference>
<dbReference type="SMART" id="SM00052">
    <property type="entry name" value="EAL"/>
    <property type="match status" value="1"/>
</dbReference>
<dbReference type="PANTHER" id="PTHR33121:SF70">
    <property type="entry name" value="SIGNALING PROTEIN YKOW"/>
    <property type="match status" value="1"/>
</dbReference>
<feature type="domain" description="EAL" evidence="1">
    <location>
        <begin position="555"/>
        <end position="810"/>
    </location>
</feature>
<dbReference type="SMART" id="SM00028">
    <property type="entry name" value="TPR"/>
    <property type="match status" value="5"/>
</dbReference>
<evidence type="ECO:0000313" key="4">
    <source>
        <dbReference type="Proteomes" id="UP000199223"/>
    </source>
</evidence>
<dbReference type="InterPro" id="IPR019734">
    <property type="entry name" value="TPR_rpt"/>
</dbReference>
<dbReference type="InterPro" id="IPR001633">
    <property type="entry name" value="EAL_dom"/>
</dbReference>
<evidence type="ECO:0000313" key="3">
    <source>
        <dbReference type="EMBL" id="SEJ55784.1"/>
    </source>
</evidence>
<dbReference type="EMBL" id="FNZA01000010">
    <property type="protein sequence ID" value="SEJ55784.1"/>
    <property type="molecule type" value="Genomic_DNA"/>
</dbReference>
<dbReference type="Gene3D" id="3.20.20.450">
    <property type="entry name" value="EAL domain"/>
    <property type="match status" value="1"/>
</dbReference>
<dbReference type="Pfam" id="PF00563">
    <property type="entry name" value="EAL"/>
    <property type="match status" value="1"/>
</dbReference>
<dbReference type="SUPFAM" id="SSF48452">
    <property type="entry name" value="TPR-like"/>
    <property type="match status" value="2"/>
</dbReference>
<organism evidence="3 4">
    <name type="scientific">Deinococcus reticulitermitis</name>
    <dbReference type="NCBI Taxonomy" id="856736"/>
    <lineage>
        <taxon>Bacteria</taxon>
        <taxon>Thermotogati</taxon>
        <taxon>Deinococcota</taxon>
        <taxon>Deinococci</taxon>
        <taxon>Deinococcales</taxon>
        <taxon>Deinococcaceae</taxon>
        <taxon>Deinococcus</taxon>
    </lineage>
</organism>
<dbReference type="PANTHER" id="PTHR33121">
    <property type="entry name" value="CYCLIC DI-GMP PHOSPHODIESTERASE PDEF"/>
    <property type="match status" value="1"/>
</dbReference>
<dbReference type="SUPFAM" id="SSF141868">
    <property type="entry name" value="EAL domain-like"/>
    <property type="match status" value="1"/>
</dbReference>
<dbReference type="OrthoDB" id="55051at2"/>
<sequence>MPDRSPSESHRSAPGALSQATRLVALLVQAREELGTADVGALENEARVLARTPGDPAALARALVLTGYDRVLRGWSREAEPLLREGLALSEALGLRDEQARALNGLGAVCTLSGAYGDGLGYYIEAVELARADQEGADLARALANIGNLYSHLREHIKAADYHHQALTLAQAVGAVSMAQTISVNLAFSLHQLGQVHAALTLNEGLLRVLSAGSSHPVRVHLLINLAHNYLQLGRSAQGLAVCREGLMLAAQLGMEEERCDLHVTRGTLLGQQGRWEDACAELVEGLTLARTGSFRQRESEAHRELSRVFEVLGDLRQSLAHARQFQALEAELLTAVAEHRTRLMSMQLEIGRWQQRADEQARLNRELVQVNLKLRETQSRLAYQAAHDSLTSLLSRAALDEEIERSVQSGGGRLQALLLIDLDHFKRINDVLGHDMGDLMLREIGHRLAQVLGRGELGARRGGDEFTVFLSDPGSPEAAIGRAEALLGEIRRPVELAGRTLVMTGSVGISFCPLDACDPVTLHKHADLALYDAKRGRHGVSCFHSRLSQAASDQLELEQALRVALSSSELRVHYQPIVSTEDGQPAAVEALVRWQHPVRGLLSPGEFLAVAEESDLILRIGEWVTRQALRDVVTFRRLWPELQVHVNVTPRQFVQSAFAEFVQDSLRAEHLPKGAVVLELTEEALSEPVALQRCRDLNAAGFLIALDDLGVGYSNLTRMYELHTQRLKIDRSLIARLSPDHADQRSTRPIVRALSIFAEESGTAVVAEGVETPAQLEQLRELGCPYFQGFLEARPLPVTELLAYLRAKQPTETPGGRASRGPWF</sequence>
<dbReference type="InterPro" id="IPR029787">
    <property type="entry name" value="Nucleotide_cyclase"/>
</dbReference>
<protein>
    <submittedName>
        <fullName evidence="3">Diguanylate cyclase (GGDEF) domain-containing protein</fullName>
    </submittedName>
</protein>
<evidence type="ECO:0000259" key="2">
    <source>
        <dbReference type="PROSITE" id="PS50887"/>
    </source>
</evidence>
<dbReference type="PROSITE" id="PS50887">
    <property type="entry name" value="GGDEF"/>
    <property type="match status" value="1"/>
</dbReference>
<proteinExistence type="predicted"/>
<keyword evidence="4" id="KW-1185">Reference proteome</keyword>
<dbReference type="NCBIfam" id="TIGR00254">
    <property type="entry name" value="GGDEF"/>
    <property type="match status" value="1"/>
</dbReference>
<evidence type="ECO:0000259" key="1">
    <source>
        <dbReference type="PROSITE" id="PS50883"/>
    </source>
</evidence>
<dbReference type="SMART" id="SM00267">
    <property type="entry name" value="GGDEF"/>
    <property type="match status" value="1"/>
</dbReference>
<dbReference type="AlphaFoldDB" id="A0A1H6ZUC7"/>
<feature type="domain" description="GGDEF" evidence="2">
    <location>
        <begin position="414"/>
        <end position="546"/>
    </location>
</feature>
<dbReference type="InterPro" id="IPR011990">
    <property type="entry name" value="TPR-like_helical_dom_sf"/>
</dbReference>
<dbReference type="CDD" id="cd01948">
    <property type="entry name" value="EAL"/>
    <property type="match status" value="1"/>
</dbReference>
<dbReference type="InterPro" id="IPR043128">
    <property type="entry name" value="Rev_trsase/Diguanyl_cyclase"/>
</dbReference>
<name>A0A1H6ZUC7_9DEIO</name>
<dbReference type="InterPro" id="IPR000160">
    <property type="entry name" value="GGDEF_dom"/>
</dbReference>
<dbReference type="GO" id="GO:0071111">
    <property type="term" value="F:cyclic-guanylate-specific phosphodiesterase activity"/>
    <property type="evidence" value="ECO:0007669"/>
    <property type="project" value="InterPro"/>
</dbReference>
<dbReference type="STRING" id="856736.SAMN04488058_110108"/>
<gene>
    <name evidence="3" type="ORF">SAMN04488058_110108</name>
</gene>
<dbReference type="InterPro" id="IPR035919">
    <property type="entry name" value="EAL_sf"/>
</dbReference>
<accession>A0A1H6ZUC7</accession>
<dbReference type="PROSITE" id="PS50883">
    <property type="entry name" value="EAL"/>
    <property type="match status" value="1"/>
</dbReference>
<dbReference type="SUPFAM" id="SSF55073">
    <property type="entry name" value="Nucleotide cyclase"/>
    <property type="match status" value="1"/>
</dbReference>
<reference evidence="4" key="1">
    <citation type="submission" date="2016-10" db="EMBL/GenBank/DDBJ databases">
        <authorList>
            <person name="Varghese N."/>
            <person name="Submissions S."/>
        </authorList>
    </citation>
    <scope>NUCLEOTIDE SEQUENCE [LARGE SCALE GENOMIC DNA]</scope>
    <source>
        <strain evidence="4">CGMCC 1.10218</strain>
    </source>
</reference>
<dbReference type="Gene3D" id="3.30.70.270">
    <property type="match status" value="1"/>
</dbReference>
<dbReference type="InterPro" id="IPR050706">
    <property type="entry name" value="Cyclic-di-GMP_PDE-like"/>
</dbReference>
<dbReference type="Proteomes" id="UP000199223">
    <property type="component" value="Unassembled WGS sequence"/>
</dbReference>
<dbReference type="Gene3D" id="1.25.40.10">
    <property type="entry name" value="Tetratricopeptide repeat domain"/>
    <property type="match status" value="2"/>
</dbReference>